<evidence type="ECO:0000259" key="14">
    <source>
        <dbReference type="Pfam" id="PF14842"/>
    </source>
</evidence>
<dbReference type="InterPro" id="IPR032779">
    <property type="entry name" value="FliG_M"/>
</dbReference>
<evidence type="ECO:0000256" key="10">
    <source>
        <dbReference type="ARBA" id="ARBA00025598"/>
    </source>
</evidence>
<keyword evidence="6 11" id="KW-0145">Chemotaxis</keyword>
<dbReference type="EMBL" id="JBHLXE010000088">
    <property type="protein sequence ID" value="MFC0180020.1"/>
    <property type="molecule type" value="Genomic_DNA"/>
</dbReference>
<evidence type="ECO:0000256" key="4">
    <source>
        <dbReference type="ARBA" id="ARBA00021870"/>
    </source>
</evidence>
<evidence type="ECO:0000256" key="7">
    <source>
        <dbReference type="ARBA" id="ARBA00022779"/>
    </source>
</evidence>
<comment type="similarity">
    <text evidence="3 11">Belongs to the FliG family.</text>
</comment>
<gene>
    <name evidence="15" type="primary">fliG</name>
    <name evidence="15" type="ORF">ACFFIT_07995</name>
</gene>
<keyword evidence="5 11" id="KW-1003">Cell membrane</keyword>
<keyword evidence="16" id="KW-1185">Reference proteome</keyword>
<keyword evidence="15" id="KW-0966">Cell projection</keyword>
<evidence type="ECO:0000256" key="11">
    <source>
        <dbReference type="PIRNR" id="PIRNR003161"/>
    </source>
</evidence>
<dbReference type="PANTHER" id="PTHR30534">
    <property type="entry name" value="FLAGELLAR MOTOR SWITCH PROTEIN FLIG"/>
    <property type="match status" value="1"/>
</dbReference>
<feature type="domain" description="Flagellar motor switch protein FliG C-terminal" evidence="12">
    <location>
        <begin position="216"/>
        <end position="321"/>
    </location>
</feature>
<keyword evidence="15" id="KW-0969">Cilium</keyword>
<accession>A0ABV6CAL9</accession>
<dbReference type="InterPro" id="IPR028263">
    <property type="entry name" value="FliG_N"/>
</dbReference>
<name>A0ABV6CAL9_9GAMM</name>
<evidence type="ECO:0000256" key="5">
    <source>
        <dbReference type="ARBA" id="ARBA00022475"/>
    </source>
</evidence>
<evidence type="ECO:0000313" key="15">
    <source>
        <dbReference type="EMBL" id="MFC0180020.1"/>
    </source>
</evidence>
<dbReference type="Pfam" id="PF14842">
    <property type="entry name" value="FliG_N"/>
    <property type="match status" value="1"/>
</dbReference>
<evidence type="ECO:0000256" key="3">
    <source>
        <dbReference type="ARBA" id="ARBA00010299"/>
    </source>
</evidence>
<comment type="subcellular location">
    <subcellularLocation>
        <location evidence="1 11">Bacterial flagellum basal body</location>
    </subcellularLocation>
    <subcellularLocation>
        <location evidence="2 11">Cell inner membrane</location>
        <topology evidence="2 11">Peripheral membrane protein</topology>
        <orientation evidence="2 11">Cytoplasmic side</orientation>
    </subcellularLocation>
</comment>
<evidence type="ECO:0000256" key="6">
    <source>
        <dbReference type="ARBA" id="ARBA00022500"/>
    </source>
</evidence>
<feature type="domain" description="Flagellar motor switch protein FliG middle" evidence="13">
    <location>
        <begin position="115"/>
        <end position="186"/>
    </location>
</feature>
<dbReference type="Pfam" id="PF14841">
    <property type="entry name" value="FliG_M"/>
    <property type="match status" value="1"/>
</dbReference>
<evidence type="ECO:0000256" key="9">
    <source>
        <dbReference type="ARBA" id="ARBA00023143"/>
    </source>
</evidence>
<keyword evidence="8 11" id="KW-0472">Membrane</keyword>
<dbReference type="PRINTS" id="PR00954">
    <property type="entry name" value="FLGMOTORFLIG"/>
</dbReference>
<organism evidence="15 16">
    <name type="scientific">Thorsellia kenyensis</name>
    <dbReference type="NCBI Taxonomy" id="1549888"/>
    <lineage>
        <taxon>Bacteria</taxon>
        <taxon>Pseudomonadati</taxon>
        <taxon>Pseudomonadota</taxon>
        <taxon>Gammaproteobacteria</taxon>
        <taxon>Enterobacterales</taxon>
        <taxon>Thorselliaceae</taxon>
        <taxon>Thorsellia</taxon>
    </lineage>
</organism>
<evidence type="ECO:0000256" key="8">
    <source>
        <dbReference type="ARBA" id="ARBA00023136"/>
    </source>
</evidence>
<dbReference type="RefSeq" id="WP_385877132.1">
    <property type="nucleotide sequence ID" value="NZ_JBHLXE010000088.1"/>
</dbReference>
<evidence type="ECO:0000259" key="12">
    <source>
        <dbReference type="Pfam" id="PF01706"/>
    </source>
</evidence>
<dbReference type="PIRSF" id="PIRSF003161">
    <property type="entry name" value="FliG"/>
    <property type="match status" value="1"/>
</dbReference>
<dbReference type="Proteomes" id="UP001589758">
    <property type="component" value="Unassembled WGS sequence"/>
</dbReference>
<comment type="function">
    <text evidence="10 11">FliG is one of three proteins (FliG, FliN, FliM) that forms the rotor-mounted switch complex (C ring), located at the base of the basal body. This complex interacts with the CheY and CheZ chemotaxis proteins, in addition to contacting components of the motor that determine the direction of flagellar rotation.</text>
</comment>
<keyword evidence="15" id="KW-0282">Flagellum</keyword>
<comment type="caution">
    <text evidence="15">The sequence shown here is derived from an EMBL/GenBank/DDBJ whole genome shotgun (WGS) entry which is preliminary data.</text>
</comment>
<dbReference type="SUPFAM" id="SSF48029">
    <property type="entry name" value="FliG"/>
    <property type="match status" value="2"/>
</dbReference>
<keyword evidence="7 11" id="KW-0283">Flagellar rotation</keyword>
<sequence>MSELTGIDKSAILLMTLGENRAAEVFKHLSSNEVQEISARIITMQQISQKQLNQVLNQFEDDVEQYAALSVNAGDYLKQVLNKSLGEEKAANILDDILQSSETNGMDTLNFMDPNSAAELIADEHPQIISTILVHLKRSQAADILALFDDRLRHDVMLRIATFGGVQPSALSELTEVLNSQLMGQNVKRSKMGGVRTAAEIINYFKKNQHDAVIEALQSFDGELAQKIIDEMFLFKDLIKVDDRSIQRILQDVEGESLLVALKGSDEDLREKFLKNMSSRAAEILRDDLNNRGPVRMSQVDTEQKAILMIVRRLAESGEINVGGSEDDYV</sequence>
<keyword evidence="11" id="KW-0997">Cell inner membrane</keyword>
<dbReference type="PANTHER" id="PTHR30534:SF0">
    <property type="entry name" value="FLAGELLAR MOTOR SWITCH PROTEIN FLIG"/>
    <property type="match status" value="1"/>
</dbReference>
<keyword evidence="9 11" id="KW-0975">Bacterial flagellum</keyword>
<evidence type="ECO:0000259" key="13">
    <source>
        <dbReference type="Pfam" id="PF14841"/>
    </source>
</evidence>
<dbReference type="InterPro" id="IPR011002">
    <property type="entry name" value="FliG_a-hlx"/>
</dbReference>
<reference evidence="15 16" key="1">
    <citation type="submission" date="2024-09" db="EMBL/GenBank/DDBJ databases">
        <authorList>
            <person name="Sun Q."/>
            <person name="Mori K."/>
        </authorList>
    </citation>
    <scope>NUCLEOTIDE SEQUENCE [LARGE SCALE GENOMIC DNA]</scope>
    <source>
        <strain evidence="15 16">CCM 8545</strain>
    </source>
</reference>
<protein>
    <recommendedName>
        <fullName evidence="4 11">Flagellar motor switch protein FliG</fullName>
    </recommendedName>
</protein>
<feature type="domain" description="Flagellar motor switch protein FliG N-terminal" evidence="14">
    <location>
        <begin position="3"/>
        <end position="104"/>
    </location>
</feature>
<dbReference type="InterPro" id="IPR000090">
    <property type="entry name" value="Flg_Motor_Flig"/>
</dbReference>
<evidence type="ECO:0000256" key="1">
    <source>
        <dbReference type="ARBA" id="ARBA00004117"/>
    </source>
</evidence>
<dbReference type="Pfam" id="PF01706">
    <property type="entry name" value="FliG_C"/>
    <property type="match status" value="1"/>
</dbReference>
<dbReference type="InterPro" id="IPR023087">
    <property type="entry name" value="Flg_Motor_Flig_C"/>
</dbReference>
<evidence type="ECO:0000256" key="2">
    <source>
        <dbReference type="ARBA" id="ARBA00004515"/>
    </source>
</evidence>
<proteinExistence type="inferred from homology"/>
<dbReference type="NCBIfam" id="TIGR00207">
    <property type="entry name" value="fliG"/>
    <property type="match status" value="1"/>
</dbReference>
<dbReference type="Gene3D" id="1.10.220.30">
    <property type="match status" value="3"/>
</dbReference>
<evidence type="ECO:0000313" key="16">
    <source>
        <dbReference type="Proteomes" id="UP001589758"/>
    </source>
</evidence>